<accession>A0AAD7HN24</accession>
<evidence type="ECO:0008006" key="3">
    <source>
        <dbReference type="Google" id="ProtNLM"/>
    </source>
</evidence>
<reference evidence="1" key="1">
    <citation type="submission" date="2023-03" db="EMBL/GenBank/DDBJ databases">
        <title>Massive genome expansion in bonnet fungi (Mycena s.s.) driven by repeated elements and novel gene families across ecological guilds.</title>
        <authorList>
            <consortium name="Lawrence Berkeley National Laboratory"/>
            <person name="Harder C.B."/>
            <person name="Miyauchi S."/>
            <person name="Viragh M."/>
            <person name="Kuo A."/>
            <person name="Thoen E."/>
            <person name="Andreopoulos B."/>
            <person name="Lu D."/>
            <person name="Skrede I."/>
            <person name="Drula E."/>
            <person name="Henrissat B."/>
            <person name="Morin E."/>
            <person name="Kohler A."/>
            <person name="Barry K."/>
            <person name="LaButti K."/>
            <person name="Morin E."/>
            <person name="Salamov A."/>
            <person name="Lipzen A."/>
            <person name="Mereny Z."/>
            <person name="Hegedus B."/>
            <person name="Baldrian P."/>
            <person name="Stursova M."/>
            <person name="Weitz H."/>
            <person name="Taylor A."/>
            <person name="Grigoriev I.V."/>
            <person name="Nagy L.G."/>
            <person name="Martin F."/>
            <person name="Kauserud H."/>
        </authorList>
    </citation>
    <scope>NUCLEOTIDE SEQUENCE</scope>
    <source>
        <strain evidence="1">CBHHK188m</strain>
    </source>
</reference>
<dbReference type="Proteomes" id="UP001215280">
    <property type="component" value="Unassembled WGS sequence"/>
</dbReference>
<evidence type="ECO:0000313" key="2">
    <source>
        <dbReference type="Proteomes" id="UP001215280"/>
    </source>
</evidence>
<dbReference type="EMBL" id="JARJLG010000239">
    <property type="protein sequence ID" value="KAJ7724332.1"/>
    <property type="molecule type" value="Genomic_DNA"/>
</dbReference>
<keyword evidence="2" id="KW-1185">Reference proteome</keyword>
<comment type="caution">
    <text evidence="1">The sequence shown here is derived from an EMBL/GenBank/DDBJ whole genome shotgun (WGS) entry which is preliminary data.</text>
</comment>
<sequence>MVQTGSTDTDSCVTTSFLQLPHELILLIYDLLALPELLVVYRVSSLAKQIALPVILERHGISRAQLESQELLNVPSRALRFLSAAHPTILPNIRVLELRFDEEIDCLSALHFLGQFTERFPVIPHVTLTFPDPPTTSDFWTLLPPALVALIGDDSKPAGIIKDFGIFVVRPSSPDVPTLRSNLFARAWRAWVSDPASSYTGPLAIPKIDKQDLIEHLSVWTSYLVSEKALRIQVQSFTAPAAPFGSFLVLASTQLCIDPEISAAEWHHIIPELDLPSLRMLFIHVDLDCDKLAVFLDNHHQIEHLSFETGWSCLHNHSLPPFSASALPRLKHLSANARIISRLLRTYEFPLLEAVDIGSTADNADSSSYAQAALWAVAAHPSVTRLKIDLCAIDPPWNDLEPGPFRSADDGMLQFPNVHEIRIYSWPHHAEHSAFPRWLTRFPSLRKLDILAPLGGYFWTGQLVAPGLVKEIKATFPHIVLEQEQSDSPLLEQGWCDSE</sequence>
<protein>
    <recommendedName>
        <fullName evidence="3">F-box domain-containing protein</fullName>
    </recommendedName>
</protein>
<name>A0AAD7HN24_9AGAR</name>
<gene>
    <name evidence="1" type="ORF">DFH07DRAFT_265909</name>
</gene>
<organism evidence="1 2">
    <name type="scientific">Mycena maculata</name>
    <dbReference type="NCBI Taxonomy" id="230809"/>
    <lineage>
        <taxon>Eukaryota</taxon>
        <taxon>Fungi</taxon>
        <taxon>Dikarya</taxon>
        <taxon>Basidiomycota</taxon>
        <taxon>Agaricomycotina</taxon>
        <taxon>Agaricomycetes</taxon>
        <taxon>Agaricomycetidae</taxon>
        <taxon>Agaricales</taxon>
        <taxon>Marasmiineae</taxon>
        <taxon>Mycenaceae</taxon>
        <taxon>Mycena</taxon>
    </lineage>
</organism>
<proteinExistence type="predicted"/>
<evidence type="ECO:0000313" key="1">
    <source>
        <dbReference type="EMBL" id="KAJ7724332.1"/>
    </source>
</evidence>
<dbReference type="AlphaFoldDB" id="A0AAD7HN24"/>